<evidence type="ECO:0000256" key="1">
    <source>
        <dbReference type="ARBA" id="ARBA00022659"/>
    </source>
</evidence>
<feature type="domain" description="HYR" evidence="6">
    <location>
        <begin position="307"/>
        <end position="392"/>
    </location>
</feature>
<evidence type="ECO:0000256" key="5">
    <source>
        <dbReference type="PROSITE-ProRule" id="PRU00302"/>
    </source>
</evidence>
<name>A0A2G8L1D9_STIJA</name>
<dbReference type="Proteomes" id="UP000230750">
    <property type="component" value="Unassembled WGS sequence"/>
</dbReference>
<feature type="domain" description="Sushi" evidence="7">
    <location>
        <begin position="393"/>
        <end position="454"/>
    </location>
</feature>
<gene>
    <name evidence="8" type="ORF">BSL78_09048</name>
</gene>
<keyword evidence="3 5" id="KW-1015">Disulfide bond</keyword>
<dbReference type="EMBL" id="MRZV01000265">
    <property type="protein sequence ID" value="PIK54067.1"/>
    <property type="molecule type" value="Genomic_DNA"/>
</dbReference>
<evidence type="ECO:0000313" key="8">
    <source>
        <dbReference type="EMBL" id="PIK54067.1"/>
    </source>
</evidence>
<dbReference type="PANTHER" id="PTHR19325:SF560">
    <property type="entry name" value="SUSHI, VON WILLEBRAND FACTOR TYPE A, EGF AND PENTRAXIN DOMAIN-CONTAINING PROTEIN 1"/>
    <property type="match status" value="1"/>
</dbReference>
<comment type="caution">
    <text evidence="8">The sequence shown here is derived from an EMBL/GenBank/DDBJ whole genome shotgun (WGS) entry which is preliminary data.</text>
</comment>
<feature type="domain" description="Sushi" evidence="7">
    <location>
        <begin position="179"/>
        <end position="241"/>
    </location>
</feature>
<dbReference type="CDD" id="cd00033">
    <property type="entry name" value="CCP"/>
    <property type="match status" value="4"/>
</dbReference>
<evidence type="ECO:0000313" key="9">
    <source>
        <dbReference type="Proteomes" id="UP000230750"/>
    </source>
</evidence>
<dbReference type="InterPro" id="IPR035976">
    <property type="entry name" value="Sushi/SCR/CCP_sf"/>
</dbReference>
<keyword evidence="9" id="KW-1185">Reference proteome</keyword>
<reference evidence="8 9" key="1">
    <citation type="journal article" date="2017" name="PLoS Biol.">
        <title>The sea cucumber genome provides insights into morphological evolution and visceral regeneration.</title>
        <authorList>
            <person name="Zhang X."/>
            <person name="Sun L."/>
            <person name="Yuan J."/>
            <person name="Sun Y."/>
            <person name="Gao Y."/>
            <person name="Zhang L."/>
            <person name="Li S."/>
            <person name="Dai H."/>
            <person name="Hamel J.F."/>
            <person name="Liu C."/>
            <person name="Yu Y."/>
            <person name="Liu S."/>
            <person name="Lin W."/>
            <person name="Guo K."/>
            <person name="Jin S."/>
            <person name="Xu P."/>
            <person name="Storey K.B."/>
            <person name="Huan P."/>
            <person name="Zhang T."/>
            <person name="Zhou Y."/>
            <person name="Zhang J."/>
            <person name="Lin C."/>
            <person name="Li X."/>
            <person name="Xing L."/>
            <person name="Huo D."/>
            <person name="Sun M."/>
            <person name="Wang L."/>
            <person name="Mercier A."/>
            <person name="Li F."/>
            <person name="Yang H."/>
            <person name="Xiang J."/>
        </authorList>
    </citation>
    <scope>NUCLEOTIDE SEQUENCE [LARGE SCALE GENOMIC DNA]</scope>
    <source>
        <strain evidence="8">Shaxun</strain>
        <tissue evidence="8">Muscle</tissue>
    </source>
</reference>
<dbReference type="SMART" id="SM00032">
    <property type="entry name" value="CCP"/>
    <property type="match status" value="5"/>
</dbReference>
<evidence type="ECO:0000259" key="7">
    <source>
        <dbReference type="PROSITE" id="PS50923"/>
    </source>
</evidence>
<dbReference type="PROSITE" id="PS50923">
    <property type="entry name" value="SUSHI"/>
    <property type="match status" value="4"/>
</dbReference>
<dbReference type="PROSITE" id="PS50825">
    <property type="entry name" value="HYR"/>
    <property type="match status" value="2"/>
</dbReference>
<evidence type="ECO:0000259" key="6">
    <source>
        <dbReference type="PROSITE" id="PS50825"/>
    </source>
</evidence>
<feature type="disulfide bond" evidence="5">
    <location>
        <begin position="487"/>
        <end position="514"/>
    </location>
</feature>
<evidence type="ECO:0000256" key="2">
    <source>
        <dbReference type="ARBA" id="ARBA00022737"/>
    </source>
</evidence>
<dbReference type="InterPro" id="IPR000436">
    <property type="entry name" value="Sushi_SCR_CCP_dom"/>
</dbReference>
<evidence type="ECO:0000256" key="4">
    <source>
        <dbReference type="ARBA" id="ARBA00023180"/>
    </source>
</evidence>
<dbReference type="STRING" id="307972.A0A2G8L1D9"/>
<dbReference type="OrthoDB" id="6136178at2759"/>
<dbReference type="AlphaFoldDB" id="A0A2G8L1D9"/>
<dbReference type="PANTHER" id="PTHR19325">
    <property type="entry name" value="COMPLEMENT COMPONENT-RELATED SUSHI DOMAIN-CONTAINING"/>
    <property type="match status" value="1"/>
</dbReference>
<keyword evidence="1 5" id="KW-0768">Sushi</keyword>
<keyword evidence="4" id="KW-0325">Glycoprotein</keyword>
<protein>
    <submittedName>
        <fullName evidence="8">Putative P-selectin-like</fullName>
    </submittedName>
</protein>
<sequence length="555" mass="60262">MSWTSLLADEDPPIIVVPPDPVKFAGPLELDVVVDYSEWEDDIIENAIDASPPVVLHLSSINGVAVTGGRTTIFQEGNHVLGYTSTDQAGNENRFSLQLTVKVIRCQALPLPNEGVADPVVGSDDCNVGAVLGSTCKISCDDGFHLSSDKKYFTCMARSAFNTLGEWVGESSQIECFPNQCNLTAVTNGYISGCSGVTVDFDTTCQFICQEGYMDEDGRTRQARRCLEDGSWTERELRCQATQCRGPLALADGMVIPSEVCEYDVYIPFNTSCSFRCISGFLLIGPSYSVCLADGSWSTRNVSSNCEDIQAPHFTSYCPQYIEEIAEEGQRSKVIDFHPPSAVDNSGNVTVTRLRGPEPNTLFSEGHHVTTYKAVDLSGNAALCNINISLTVKRCTVPQAPISGSLVQCDWIYGATCEYQCNSGYELIGSSQRRCETDDNLLAYWDVPPPICEVVKCPALKTNDNVIKSGCVDDVEEGFGTVCSLYCPVGFSSSGSNISRCQSDGTWDVNDFTCQGAYTPSNPLNNDLMQGFLVIGNGFVSVVGRRMDITHPSEL</sequence>
<comment type="caution">
    <text evidence="5">Lacks conserved residue(s) required for the propagation of feature annotation.</text>
</comment>
<dbReference type="Gene3D" id="2.10.70.10">
    <property type="entry name" value="Complement Module, domain 1"/>
    <property type="match status" value="5"/>
</dbReference>
<dbReference type="InterPro" id="IPR050350">
    <property type="entry name" value="Compl-Cell_Adhes-Reg"/>
</dbReference>
<keyword evidence="8" id="KW-0430">Lectin</keyword>
<proteinExistence type="predicted"/>
<dbReference type="SUPFAM" id="SSF57535">
    <property type="entry name" value="Complement control module/SCR domain"/>
    <property type="match status" value="4"/>
</dbReference>
<dbReference type="Pfam" id="PF00084">
    <property type="entry name" value="Sushi"/>
    <property type="match status" value="4"/>
</dbReference>
<dbReference type="Pfam" id="PF02494">
    <property type="entry name" value="HYR"/>
    <property type="match status" value="1"/>
</dbReference>
<dbReference type="GO" id="GO:0030246">
    <property type="term" value="F:carbohydrate binding"/>
    <property type="evidence" value="ECO:0007669"/>
    <property type="project" value="UniProtKB-KW"/>
</dbReference>
<feature type="domain" description="HYR" evidence="6">
    <location>
        <begin position="8"/>
        <end position="103"/>
    </location>
</feature>
<dbReference type="InterPro" id="IPR003410">
    <property type="entry name" value="HYR_dom"/>
</dbReference>
<evidence type="ECO:0000256" key="3">
    <source>
        <dbReference type="ARBA" id="ARBA00023157"/>
    </source>
</evidence>
<feature type="domain" description="Sushi" evidence="7">
    <location>
        <begin position="455"/>
        <end position="516"/>
    </location>
</feature>
<feature type="domain" description="Sushi" evidence="7">
    <location>
        <begin position="242"/>
        <end position="308"/>
    </location>
</feature>
<keyword evidence="2" id="KW-0677">Repeat</keyword>
<accession>A0A2G8L1D9</accession>
<organism evidence="8 9">
    <name type="scientific">Stichopus japonicus</name>
    <name type="common">Sea cucumber</name>
    <dbReference type="NCBI Taxonomy" id="307972"/>
    <lineage>
        <taxon>Eukaryota</taxon>
        <taxon>Metazoa</taxon>
        <taxon>Echinodermata</taxon>
        <taxon>Eleutherozoa</taxon>
        <taxon>Echinozoa</taxon>
        <taxon>Holothuroidea</taxon>
        <taxon>Aspidochirotacea</taxon>
        <taxon>Aspidochirotida</taxon>
        <taxon>Stichopodidae</taxon>
        <taxon>Apostichopus</taxon>
    </lineage>
</organism>